<feature type="signal peptide" evidence="1">
    <location>
        <begin position="1"/>
        <end position="21"/>
    </location>
</feature>
<dbReference type="OrthoDB" id="194242at2"/>
<dbReference type="RefSeq" id="WP_130411584.1">
    <property type="nucleotide sequence ID" value="NZ_SHKX01000011.1"/>
</dbReference>
<evidence type="ECO:0000313" key="2">
    <source>
        <dbReference type="EMBL" id="RZU46726.1"/>
    </source>
</evidence>
<organism evidence="2 3">
    <name type="scientific">Fluviicoccus keumensis</name>
    <dbReference type="NCBI Taxonomy" id="1435465"/>
    <lineage>
        <taxon>Bacteria</taxon>
        <taxon>Pseudomonadati</taxon>
        <taxon>Pseudomonadota</taxon>
        <taxon>Gammaproteobacteria</taxon>
        <taxon>Moraxellales</taxon>
        <taxon>Moraxellaceae</taxon>
        <taxon>Fluviicoccus</taxon>
    </lineage>
</organism>
<proteinExistence type="predicted"/>
<evidence type="ECO:0000256" key="1">
    <source>
        <dbReference type="SAM" id="SignalP"/>
    </source>
</evidence>
<dbReference type="EMBL" id="SHKX01000011">
    <property type="protein sequence ID" value="RZU46726.1"/>
    <property type="molecule type" value="Genomic_DNA"/>
</dbReference>
<reference evidence="2 3" key="1">
    <citation type="submission" date="2019-02" db="EMBL/GenBank/DDBJ databases">
        <title>Genomic Encyclopedia of Type Strains, Phase IV (KMG-IV): sequencing the most valuable type-strain genomes for metagenomic binning, comparative biology and taxonomic classification.</title>
        <authorList>
            <person name="Goeker M."/>
        </authorList>
    </citation>
    <scope>NUCLEOTIDE SEQUENCE [LARGE SCALE GENOMIC DNA]</scope>
    <source>
        <strain evidence="2 3">DSM 105135</strain>
    </source>
</reference>
<sequence>MKGKLIAAAAVTVLATLPGCASIVSQSNWPVTIASSPDGAAFTVTNQKTGQKISNGTTPSTITLPASQGFFSSASYLIQINKEGFESQSFALQASMNGWYIGNIVFGGLIGWLIVDPATGAMWKLQPGINLTLAPKTASLRIETPSLNGETRELLVVTRDQVPEELAGQLVRIN</sequence>
<accession>A0A4V2G5Z5</accession>
<gene>
    <name evidence="2" type="ORF">EV700_1107</name>
</gene>
<dbReference type="Proteomes" id="UP000292423">
    <property type="component" value="Unassembled WGS sequence"/>
</dbReference>
<keyword evidence="3" id="KW-1185">Reference proteome</keyword>
<comment type="caution">
    <text evidence="2">The sequence shown here is derived from an EMBL/GenBank/DDBJ whole genome shotgun (WGS) entry which is preliminary data.</text>
</comment>
<keyword evidence="1" id="KW-0732">Signal</keyword>
<evidence type="ECO:0008006" key="4">
    <source>
        <dbReference type="Google" id="ProtNLM"/>
    </source>
</evidence>
<protein>
    <recommendedName>
        <fullName evidence="4">PEGA domain-containing protein</fullName>
    </recommendedName>
</protein>
<dbReference type="AlphaFoldDB" id="A0A4V2G5Z5"/>
<name>A0A4V2G5Z5_9GAMM</name>
<evidence type="ECO:0000313" key="3">
    <source>
        <dbReference type="Proteomes" id="UP000292423"/>
    </source>
</evidence>
<feature type="chain" id="PRO_5020734264" description="PEGA domain-containing protein" evidence="1">
    <location>
        <begin position="22"/>
        <end position="174"/>
    </location>
</feature>